<sequence length="260" mass="26180">MSTSAPVAIVTGAFGGIGRAVAARLARDGVVVVATDIQGAEETVAAIVADGGTAVSRTLDVARPADWAALMDEVVAEFGGVDYLAASAGVVNRISADTVVDLTEEAWDHVLGVDAKGVWLGMQAVIPSMIARGGGRIVNISSLAAHKGLQGLASYSAAKGAVEALTRQAAVEYGRQGVLINVVAPGTIETTINAATLATPAGAAASAGTTAIGRWGQPEELADAVAFVLREGSFITGQVFLVDGGWSITGGVEYGDSRTM</sequence>
<evidence type="ECO:0000313" key="2">
    <source>
        <dbReference type="EMBL" id="QDB78142.1"/>
    </source>
</evidence>
<dbReference type="PROSITE" id="PS00061">
    <property type="entry name" value="ADH_SHORT"/>
    <property type="match status" value="1"/>
</dbReference>
<accession>A0ABX5VIJ9</accession>
<dbReference type="PRINTS" id="PR00080">
    <property type="entry name" value="SDRFAMILY"/>
</dbReference>
<keyword evidence="3" id="KW-1185">Reference proteome</keyword>
<dbReference type="RefSeq" id="WP_139947479.1">
    <property type="nucleotide sequence ID" value="NZ_CP040899.1"/>
</dbReference>
<dbReference type="CDD" id="cd05233">
    <property type="entry name" value="SDR_c"/>
    <property type="match status" value="1"/>
</dbReference>
<reference evidence="2 3" key="1">
    <citation type="submission" date="2019-05" db="EMBL/GenBank/DDBJ databases">
        <title>Georgenia *** sp. nov., and Georgenia *** sp. nov., isolated from the intestinal contents of plateau pika (Ochotona curzoniae) in the Qinghai-Tibet plateau of China.</title>
        <authorList>
            <person name="Tian Z."/>
        </authorList>
    </citation>
    <scope>NUCLEOTIDE SEQUENCE [LARGE SCALE GENOMIC DNA]</scope>
    <source>
        <strain evidence="2 3">Z294</strain>
    </source>
</reference>
<proteinExistence type="inferred from homology"/>
<dbReference type="PANTHER" id="PTHR42760">
    <property type="entry name" value="SHORT-CHAIN DEHYDROGENASES/REDUCTASES FAMILY MEMBER"/>
    <property type="match status" value="1"/>
</dbReference>
<dbReference type="EMBL" id="CP040899">
    <property type="protein sequence ID" value="QDB78142.1"/>
    <property type="molecule type" value="Genomic_DNA"/>
</dbReference>
<evidence type="ECO:0000256" key="1">
    <source>
        <dbReference type="ARBA" id="ARBA00006484"/>
    </source>
</evidence>
<dbReference type="InterPro" id="IPR020904">
    <property type="entry name" value="Sc_DH/Rdtase_CS"/>
</dbReference>
<gene>
    <name evidence="2" type="ORF">FE251_01215</name>
</gene>
<protein>
    <submittedName>
        <fullName evidence="2">SDR family oxidoreductase</fullName>
    </submittedName>
</protein>
<evidence type="ECO:0000313" key="3">
    <source>
        <dbReference type="Proteomes" id="UP000313948"/>
    </source>
</evidence>
<organism evidence="2 3">
    <name type="scientific">Georgenia wutianyii</name>
    <dbReference type="NCBI Taxonomy" id="2585135"/>
    <lineage>
        <taxon>Bacteria</taxon>
        <taxon>Bacillati</taxon>
        <taxon>Actinomycetota</taxon>
        <taxon>Actinomycetes</taxon>
        <taxon>Micrococcales</taxon>
        <taxon>Bogoriellaceae</taxon>
        <taxon>Georgenia</taxon>
    </lineage>
</organism>
<dbReference type="Gene3D" id="3.40.50.720">
    <property type="entry name" value="NAD(P)-binding Rossmann-like Domain"/>
    <property type="match status" value="1"/>
</dbReference>
<comment type="similarity">
    <text evidence="1">Belongs to the short-chain dehydrogenases/reductases (SDR) family.</text>
</comment>
<dbReference type="Proteomes" id="UP000313948">
    <property type="component" value="Chromosome"/>
</dbReference>
<dbReference type="InterPro" id="IPR002347">
    <property type="entry name" value="SDR_fam"/>
</dbReference>
<name>A0ABX5VIJ9_9MICO</name>
<dbReference type="InterPro" id="IPR036291">
    <property type="entry name" value="NAD(P)-bd_dom_sf"/>
</dbReference>
<dbReference type="PRINTS" id="PR00081">
    <property type="entry name" value="GDHRDH"/>
</dbReference>
<dbReference type="Pfam" id="PF13561">
    <property type="entry name" value="adh_short_C2"/>
    <property type="match status" value="1"/>
</dbReference>
<dbReference type="SUPFAM" id="SSF51735">
    <property type="entry name" value="NAD(P)-binding Rossmann-fold domains"/>
    <property type="match status" value="1"/>
</dbReference>